<dbReference type="Proteomes" id="UP000663828">
    <property type="component" value="Unassembled WGS sequence"/>
</dbReference>
<protein>
    <submittedName>
        <fullName evidence="1">Uncharacterized protein</fullName>
    </submittedName>
</protein>
<sequence length="70" mass="8114">MIHCIRCWSAQGVTVRVHFREQLVVQCEPSPRTIILSPIQHYHSQDPTSSLEFGTALDDILQRTHEQRNC</sequence>
<dbReference type="EMBL" id="CAJNOR010005049">
    <property type="protein sequence ID" value="CAF1542234.1"/>
    <property type="molecule type" value="Genomic_DNA"/>
</dbReference>
<dbReference type="AlphaFoldDB" id="A0A815W936"/>
<feature type="non-terminal residue" evidence="1">
    <location>
        <position position="1"/>
    </location>
</feature>
<proteinExistence type="predicted"/>
<comment type="caution">
    <text evidence="1">The sequence shown here is derived from an EMBL/GenBank/DDBJ whole genome shotgun (WGS) entry which is preliminary data.</text>
</comment>
<keyword evidence="2" id="KW-1185">Reference proteome</keyword>
<name>A0A815W936_ADIRI</name>
<evidence type="ECO:0000313" key="1">
    <source>
        <dbReference type="EMBL" id="CAF1542234.1"/>
    </source>
</evidence>
<organism evidence="1 2">
    <name type="scientific">Adineta ricciae</name>
    <name type="common">Rotifer</name>
    <dbReference type="NCBI Taxonomy" id="249248"/>
    <lineage>
        <taxon>Eukaryota</taxon>
        <taxon>Metazoa</taxon>
        <taxon>Spiralia</taxon>
        <taxon>Gnathifera</taxon>
        <taxon>Rotifera</taxon>
        <taxon>Eurotatoria</taxon>
        <taxon>Bdelloidea</taxon>
        <taxon>Adinetida</taxon>
        <taxon>Adinetidae</taxon>
        <taxon>Adineta</taxon>
    </lineage>
</organism>
<accession>A0A815W936</accession>
<reference evidence="1" key="1">
    <citation type="submission" date="2021-02" db="EMBL/GenBank/DDBJ databases">
        <authorList>
            <person name="Nowell W R."/>
        </authorList>
    </citation>
    <scope>NUCLEOTIDE SEQUENCE</scope>
</reference>
<gene>
    <name evidence="1" type="ORF">XAT740_LOCUS42268</name>
</gene>
<evidence type="ECO:0000313" key="2">
    <source>
        <dbReference type="Proteomes" id="UP000663828"/>
    </source>
</evidence>